<name>A0A811PMX7_9POAL</name>
<protein>
    <submittedName>
        <fullName evidence="1">Uncharacterized protein</fullName>
    </submittedName>
</protein>
<accession>A0A811PMX7</accession>
<reference evidence="1" key="1">
    <citation type="submission" date="2020-10" db="EMBL/GenBank/DDBJ databases">
        <authorList>
            <person name="Han B."/>
            <person name="Lu T."/>
            <person name="Zhao Q."/>
            <person name="Huang X."/>
            <person name="Zhao Y."/>
        </authorList>
    </citation>
    <scope>NUCLEOTIDE SEQUENCE</scope>
</reference>
<keyword evidence="2" id="KW-1185">Reference proteome</keyword>
<comment type="caution">
    <text evidence="1">The sequence shown here is derived from an EMBL/GenBank/DDBJ whole genome shotgun (WGS) entry which is preliminary data.</text>
</comment>
<gene>
    <name evidence="1" type="ORF">NCGR_LOCUS28165</name>
</gene>
<proteinExistence type="predicted"/>
<organism evidence="1 2">
    <name type="scientific">Miscanthus lutarioriparius</name>
    <dbReference type="NCBI Taxonomy" id="422564"/>
    <lineage>
        <taxon>Eukaryota</taxon>
        <taxon>Viridiplantae</taxon>
        <taxon>Streptophyta</taxon>
        <taxon>Embryophyta</taxon>
        <taxon>Tracheophyta</taxon>
        <taxon>Spermatophyta</taxon>
        <taxon>Magnoliopsida</taxon>
        <taxon>Liliopsida</taxon>
        <taxon>Poales</taxon>
        <taxon>Poaceae</taxon>
        <taxon>PACMAD clade</taxon>
        <taxon>Panicoideae</taxon>
        <taxon>Andropogonodae</taxon>
        <taxon>Andropogoneae</taxon>
        <taxon>Saccharinae</taxon>
        <taxon>Miscanthus</taxon>
    </lineage>
</organism>
<evidence type="ECO:0000313" key="2">
    <source>
        <dbReference type="Proteomes" id="UP000604825"/>
    </source>
</evidence>
<evidence type="ECO:0000313" key="1">
    <source>
        <dbReference type="EMBL" id="CAD6242800.1"/>
    </source>
</evidence>
<dbReference type="EMBL" id="CAJGYO010000007">
    <property type="protein sequence ID" value="CAD6242800.1"/>
    <property type="molecule type" value="Genomic_DNA"/>
</dbReference>
<sequence length="181" mass="19851">MRLALQLSGVRAIVQAIAFVLPTRAGRAFSLQRQQAQAVVPGVAFFLSTRAASRSTACPYGLPLHCHPPAVMRLLLLRSPTSQKKLDVNDSRGVAYHVLDGMPLAPSTYGYAGKIFRDCRRLLISMEQLFYLPPCIVLDRYFGNYGTIRDIVHSQSHSSNNTFISHGTTCEGSQINSESGP</sequence>
<dbReference type="Proteomes" id="UP000604825">
    <property type="component" value="Unassembled WGS sequence"/>
</dbReference>
<dbReference type="AlphaFoldDB" id="A0A811PMX7"/>